<dbReference type="EMBL" id="JAWIZZ010000071">
    <property type="protein sequence ID" value="KAK5773643.1"/>
    <property type="molecule type" value="Genomic_DNA"/>
</dbReference>
<feature type="region of interest" description="Disordered" evidence="1">
    <location>
        <begin position="104"/>
        <end position="127"/>
    </location>
</feature>
<feature type="region of interest" description="Disordered" evidence="1">
    <location>
        <begin position="36"/>
        <end position="71"/>
    </location>
</feature>
<name>A0AAN7WK02_9SACH</name>
<feature type="region of interest" description="Disordered" evidence="1">
    <location>
        <begin position="343"/>
        <end position="375"/>
    </location>
</feature>
<feature type="compositionally biased region" description="Polar residues" evidence="1">
    <location>
        <begin position="455"/>
        <end position="509"/>
    </location>
</feature>
<feature type="compositionally biased region" description="Low complexity" evidence="1">
    <location>
        <begin position="109"/>
        <end position="121"/>
    </location>
</feature>
<reference evidence="3" key="1">
    <citation type="submission" date="2023-07" db="EMBL/GenBank/DDBJ databases">
        <title>A draft genome of Kazachstania heterogenica Y-27499.</title>
        <authorList>
            <person name="Donic C."/>
            <person name="Kralova J.S."/>
            <person name="Fidel L."/>
            <person name="Ben-Dor S."/>
            <person name="Jung S."/>
        </authorList>
    </citation>
    <scope>NUCLEOTIDE SEQUENCE [LARGE SCALE GENOMIC DNA]</scope>
    <source>
        <strain evidence="3">Y27499</strain>
    </source>
</reference>
<proteinExistence type="predicted"/>
<sequence length="1063" mass="117953">MGRIVSGHKSQDSPNTNMLKSSESMNKWKIPHYYKRFSNNSPNHHHSSSSSSSSSSFSATTSTTTNNNNHIQDGSFYKIGNVPNMQSPSALGIINSPKRIVLESRPRNKSVSSVSSTNSVKKYSKKKNKNDMVFVNYTVQDNADNKNALQQLTPSQSATEAFKNETVSPIINEFPQQSQQQQQPFPISQKLYRKRMLKIFGSSKHQKSVPILHHNTTDEASVALERSLSGSNLYNSNGIGKKSYNAFLKYDNLNYHNNDNTTAVNTTNTTINYNNNNNSNNNNKVSISENTSTLNEIDISNMEYVPKSKNDPTLAQPPTTCKSKLILNSMNTMTQYINRKYNQSSTTTKNSNNNSNTNTNNSVNNTFTNNSNNNNNIYNNRNNIISRSISVNEGLKITPNGLGQVIPQYIEQKSSDPKAVEDNDASVAFSKLISKKRTDINTSPKPLIPPPISGIDNTVSSTNNMSGITISKPHSQRTASVTSLPSNNSRYSPLRTQSPARPRSSTRGSSMHRLSRDVSTIYSPNTLSHDVNPLLETDTFLDSQFPTASNTLNSVSKRVSVLSSGSSTNANKIGHRRKQESISDNYKFISTFSNGTYSRSTSTTSVTTPNTTLNTNSQTAMTSSGLLLTPPYVTPSLTQPPNSLSTVSTPSGIELYNLNAINSSSRQTAYTNHFQQGKQSNDISDALTDFAESLPLVKTLSKEPTNANMNNNMNLLNSSNNNEPNFVSKNNYNGTYKTTDNNENFHNDRENGESSNVSRTDAFSYFTDSNANSSGAESVMANILSTTSTTTTNSIPQNFLINDNKTTAHLLSRDICNNNLFHTINNLNEDHNYKHNNIKESMAESISTNNNNNNNNNSGSASHHNFNETGINDEQLLEQLYLEFNFENPDAFLQEHDKDNSINKNKDKNLSMTKDPNQDVKIQAMNHNGNEQIFIHQMDSTATSVENFSTTSVSSTVLKAPNNNTSTNSVTNLTINNDLNATSLLVSPNHNNKNINLVHDESNIQNSQLYENNLIANEFNDLIPMTNNFGNDNMNDFNSLPMNHQDIDRLTNYFFDNMQNRTT</sequence>
<protein>
    <submittedName>
        <fullName evidence="2">Uncharacterized protein</fullName>
    </submittedName>
</protein>
<feature type="region of interest" description="Disordered" evidence="1">
    <location>
        <begin position="1"/>
        <end position="24"/>
    </location>
</feature>
<feature type="compositionally biased region" description="Polar residues" evidence="1">
    <location>
        <begin position="858"/>
        <end position="867"/>
    </location>
</feature>
<dbReference type="AlphaFoldDB" id="A0AAN7WK02"/>
<keyword evidence="3" id="KW-1185">Reference proteome</keyword>
<feature type="compositionally biased region" description="Polar residues" evidence="1">
    <location>
        <begin position="12"/>
        <end position="24"/>
    </location>
</feature>
<gene>
    <name evidence="2" type="ORF">RI543_004951</name>
</gene>
<evidence type="ECO:0000256" key="1">
    <source>
        <dbReference type="SAM" id="MobiDB-lite"/>
    </source>
</evidence>
<feature type="region of interest" description="Disordered" evidence="1">
    <location>
        <begin position="441"/>
        <end position="518"/>
    </location>
</feature>
<evidence type="ECO:0000313" key="2">
    <source>
        <dbReference type="EMBL" id="KAK5773643.1"/>
    </source>
</evidence>
<feature type="region of interest" description="Disordered" evidence="1">
    <location>
        <begin position="846"/>
        <end position="867"/>
    </location>
</feature>
<comment type="caution">
    <text evidence="2">The sequence shown here is derived from an EMBL/GenBank/DDBJ whole genome shotgun (WGS) entry which is preliminary data.</text>
</comment>
<organism evidence="2 3">
    <name type="scientific">Arxiozyma heterogenica</name>
    <dbReference type="NCBI Taxonomy" id="278026"/>
    <lineage>
        <taxon>Eukaryota</taxon>
        <taxon>Fungi</taxon>
        <taxon>Dikarya</taxon>
        <taxon>Ascomycota</taxon>
        <taxon>Saccharomycotina</taxon>
        <taxon>Saccharomycetes</taxon>
        <taxon>Saccharomycetales</taxon>
        <taxon>Saccharomycetaceae</taxon>
        <taxon>Arxiozyma</taxon>
    </lineage>
</organism>
<dbReference type="Proteomes" id="UP001306508">
    <property type="component" value="Unassembled WGS sequence"/>
</dbReference>
<feature type="compositionally biased region" description="Low complexity" evidence="1">
    <location>
        <begin position="38"/>
        <end position="70"/>
    </location>
</feature>
<evidence type="ECO:0000313" key="3">
    <source>
        <dbReference type="Proteomes" id="UP001306508"/>
    </source>
</evidence>
<accession>A0AAN7WK02</accession>